<dbReference type="AlphaFoldDB" id="A0A7Y9XVY3"/>
<keyword evidence="2" id="KW-1185">Reference proteome</keyword>
<evidence type="ECO:0000313" key="2">
    <source>
        <dbReference type="Proteomes" id="UP000522081"/>
    </source>
</evidence>
<comment type="caution">
    <text evidence="1">The sequence shown here is derived from an EMBL/GenBank/DDBJ whole genome shotgun (WGS) entry which is preliminary data.</text>
</comment>
<sequence length="74" mass="7818">MELMAILDDSEGGHEAIECVDMGCGSAVLTQTEGEYAGDRIVMSWGQLLGAVEALRPVYGDITKNTEPADMALA</sequence>
<reference evidence="1 2" key="1">
    <citation type="submission" date="2020-07" db="EMBL/GenBank/DDBJ databases">
        <title>Genomic Encyclopedia of Type Strains, Phase IV (KMG-IV): sequencing the most valuable type-strain genomes for metagenomic binning, comparative biology and taxonomic classification.</title>
        <authorList>
            <person name="Goeker M."/>
        </authorList>
    </citation>
    <scope>NUCLEOTIDE SEQUENCE [LARGE SCALE GENOMIC DNA]</scope>
    <source>
        <strain evidence="1 2">DSM 29043</strain>
    </source>
</reference>
<dbReference type="EMBL" id="JACBZF010000003">
    <property type="protein sequence ID" value="NYH95532.1"/>
    <property type="molecule type" value="Genomic_DNA"/>
</dbReference>
<dbReference type="Proteomes" id="UP000522081">
    <property type="component" value="Unassembled WGS sequence"/>
</dbReference>
<accession>A0A7Y9XVY3</accession>
<proteinExistence type="predicted"/>
<name>A0A7Y9XVY3_9SPHN</name>
<protein>
    <submittedName>
        <fullName evidence="1">Uncharacterized protein</fullName>
    </submittedName>
</protein>
<evidence type="ECO:0000313" key="1">
    <source>
        <dbReference type="EMBL" id="NYH95532.1"/>
    </source>
</evidence>
<organism evidence="1 2">
    <name type="scientific">Novosphingobium marinum</name>
    <dbReference type="NCBI Taxonomy" id="1514948"/>
    <lineage>
        <taxon>Bacteria</taxon>
        <taxon>Pseudomonadati</taxon>
        <taxon>Pseudomonadota</taxon>
        <taxon>Alphaproteobacteria</taxon>
        <taxon>Sphingomonadales</taxon>
        <taxon>Sphingomonadaceae</taxon>
        <taxon>Novosphingobium</taxon>
    </lineage>
</organism>
<gene>
    <name evidence="1" type="ORF">FHS75_001861</name>
</gene>